<evidence type="ECO:0000256" key="2">
    <source>
        <dbReference type="ARBA" id="ARBA00022771"/>
    </source>
</evidence>
<proteinExistence type="predicted"/>
<keyword evidence="3" id="KW-0862">Zinc</keyword>
<evidence type="ECO:0000256" key="4">
    <source>
        <dbReference type="PROSITE-ProRule" id="PRU00510"/>
    </source>
</evidence>
<dbReference type="SUPFAM" id="SSF57716">
    <property type="entry name" value="Glucocorticoid receptor-like (DNA-binding domain)"/>
    <property type="match status" value="1"/>
</dbReference>
<dbReference type="PROSITE" id="PS51128">
    <property type="entry name" value="ZF_DKSA_2"/>
    <property type="match status" value="1"/>
</dbReference>
<keyword evidence="1" id="KW-0479">Metal-binding</keyword>
<evidence type="ECO:0000313" key="6">
    <source>
        <dbReference type="EMBL" id="NMU84008.1"/>
    </source>
</evidence>
<comment type="caution">
    <text evidence="6">The sequence shown here is derived from an EMBL/GenBank/DDBJ whole genome shotgun (WGS) entry which is preliminary data.</text>
</comment>
<sequence>MSDWIDKSVEKQHSELERCINNARTQRDLGIQKKIADVVICAECLEPIPKARLAIKPDATHCVECLAEMEAP</sequence>
<dbReference type="Gene3D" id="1.20.120.910">
    <property type="entry name" value="DksA, coiled-coil domain"/>
    <property type="match status" value="1"/>
</dbReference>
<keyword evidence="2" id="KW-0863">Zinc-finger</keyword>
<protein>
    <submittedName>
        <fullName evidence="6">TraR/DksA family transcriptional regulator</fullName>
    </submittedName>
</protein>
<feature type="zinc finger region" description="dksA C4-type" evidence="4">
    <location>
        <begin position="41"/>
        <end position="65"/>
    </location>
</feature>
<dbReference type="GO" id="GO:0008270">
    <property type="term" value="F:zinc ion binding"/>
    <property type="evidence" value="ECO:0007669"/>
    <property type="project" value="UniProtKB-KW"/>
</dbReference>
<reference evidence="6 7" key="1">
    <citation type="submission" date="2020-04" db="EMBL/GenBank/DDBJ databases">
        <title>Whole-genome sequencing of Vibrio spp. from China reveals different genetic environments of blaCTX-M-14 among diverse lineages.</title>
        <authorList>
            <person name="Zheng Z."/>
            <person name="Ye L."/>
            <person name="Chen S."/>
        </authorList>
    </citation>
    <scope>NUCLEOTIDE SEQUENCE [LARGE SCALE GENOMIC DNA]</scope>
    <source>
        <strain evidence="6 7">Vb0551</strain>
    </source>
</reference>
<dbReference type="Proteomes" id="UP000518904">
    <property type="component" value="Unassembled WGS sequence"/>
</dbReference>
<evidence type="ECO:0000259" key="5">
    <source>
        <dbReference type="Pfam" id="PF01258"/>
    </source>
</evidence>
<dbReference type="RefSeq" id="WP_141179936.1">
    <property type="nucleotide sequence ID" value="NZ_CP041202.1"/>
</dbReference>
<gene>
    <name evidence="6" type="ORF">HKB16_14060</name>
</gene>
<dbReference type="Pfam" id="PF01258">
    <property type="entry name" value="zf-dskA_traR"/>
    <property type="match status" value="1"/>
</dbReference>
<dbReference type="InterPro" id="IPR000962">
    <property type="entry name" value="Znf_DskA_TraR"/>
</dbReference>
<evidence type="ECO:0000256" key="3">
    <source>
        <dbReference type="ARBA" id="ARBA00022833"/>
    </source>
</evidence>
<dbReference type="EMBL" id="JABCLB010001328">
    <property type="protein sequence ID" value="NMU84008.1"/>
    <property type="molecule type" value="Genomic_DNA"/>
</dbReference>
<evidence type="ECO:0000256" key="1">
    <source>
        <dbReference type="ARBA" id="ARBA00022723"/>
    </source>
</evidence>
<accession>A0A7Y0XCR1</accession>
<feature type="domain" description="Zinc finger DksA/TraR C4-type" evidence="5">
    <location>
        <begin position="40"/>
        <end position="70"/>
    </location>
</feature>
<name>A0A7Y0XCR1_VIBPH</name>
<evidence type="ECO:0000313" key="7">
    <source>
        <dbReference type="Proteomes" id="UP000518904"/>
    </source>
</evidence>
<dbReference type="AlphaFoldDB" id="A0A7Y0XCR1"/>
<organism evidence="6 7">
    <name type="scientific">Vibrio parahaemolyticus</name>
    <dbReference type="NCBI Taxonomy" id="670"/>
    <lineage>
        <taxon>Bacteria</taxon>
        <taxon>Pseudomonadati</taxon>
        <taxon>Pseudomonadota</taxon>
        <taxon>Gammaproteobacteria</taxon>
        <taxon>Vibrionales</taxon>
        <taxon>Vibrionaceae</taxon>
        <taxon>Vibrio</taxon>
    </lineage>
</organism>